<evidence type="ECO:0000313" key="4">
    <source>
        <dbReference type="Proteomes" id="UP000824988"/>
    </source>
</evidence>
<dbReference type="PANTHER" id="PTHR38342:SF1">
    <property type="entry name" value="SLR5037 PROTEIN"/>
    <property type="match status" value="1"/>
</dbReference>
<evidence type="ECO:0000313" key="3">
    <source>
        <dbReference type="EMBL" id="BBL71795.1"/>
    </source>
</evidence>
<proteinExistence type="predicted"/>
<dbReference type="InterPro" id="IPR005180">
    <property type="entry name" value="DUF302"/>
</dbReference>
<evidence type="ECO:0000256" key="1">
    <source>
        <dbReference type="SAM" id="SignalP"/>
    </source>
</evidence>
<dbReference type="Proteomes" id="UP000824988">
    <property type="component" value="Chromosome"/>
</dbReference>
<keyword evidence="1" id="KW-0732">Signal</keyword>
<sequence length="155" mass="17336">MAKRWLVTLAALWLVWCVPAAMAANSEATAGYYQVESAKPFQDVVDDLKLIVSEKNFRLTGHNQLGKALRERDGEPFPDYDVLQFCNLGYAKELLKIDPDAIRYMPCTVAVYSRNGKTAVVGHTLPTDTANPQLNQFGVKMNGILKEIIDYAARR</sequence>
<feature type="chain" id="PRO_5034110071" description="DUF302 domain-containing protein" evidence="1">
    <location>
        <begin position="24"/>
        <end position="155"/>
    </location>
</feature>
<dbReference type="CDD" id="cd14797">
    <property type="entry name" value="DUF302"/>
    <property type="match status" value="1"/>
</dbReference>
<reference evidence="3" key="1">
    <citation type="submission" date="2019-06" db="EMBL/GenBank/DDBJ databases">
        <title>Complete genome sequence of Methylogaea oryzae strain JCM16910.</title>
        <authorList>
            <person name="Asakawa S."/>
        </authorList>
    </citation>
    <scope>NUCLEOTIDE SEQUENCE</scope>
    <source>
        <strain evidence="3">E10</strain>
    </source>
</reference>
<dbReference type="EMBL" id="AP019782">
    <property type="protein sequence ID" value="BBL71795.1"/>
    <property type="molecule type" value="Genomic_DNA"/>
</dbReference>
<dbReference type="PANTHER" id="PTHR38342">
    <property type="entry name" value="SLR5037 PROTEIN"/>
    <property type="match status" value="1"/>
</dbReference>
<gene>
    <name evidence="3" type="ORF">MoryE10_24010</name>
</gene>
<evidence type="ECO:0000259" key="2">
    <source>
        <dbReference type="Pfam" id="PF03625"/>
    </source>
</evidence>
<protein>
    <recommendedName>
        <fullName evidence="2">DUF302 domain-containing protein</fullName>
    </recommendedName>
</protein>
<dbReference type="RefSeq" id="WP_217995027.1">
    <property type="nucleotide sequence ID" value="NZ_AP019782.1"/>
</dbReference>
<feature type="domain" description="DUF302" evidence="2">
    <location>
        <begin position="66"/>
        <end position="121"/>
    </location>
</feature>
<dbReference type="AlphaFoldDB" id="A0A8D4VPR9"/>
<name>A0A8D4VPR9_9GAMM</name>
<organism evidence="3 4">
    <name type="scientific">Methylogaea oryzae</name>
    <dbReference type="NCBI Taxonomy" id="1295382"/>
    <lineage>
        <taxon>Bacteria</taxon>
        <taxon>Pseudomonadati</taxon>
        <taxon>Pseudomonadota</taxon>
        <taxon>Gammaproteobacteria</taxon>
        <taxon>Methylococcales</taxon>
        <taxon>Methylococcaceae</taxon>
        <taxon>Methylogaea</taxon>
    </lineage>
</organism>
<dbReference type="KEGG" id="moz:MoryE10_24010"/>
<dbReference type="Pfam" id="PF03625">
    <property type="entry name" value="DUF302"/>
    <property type="match status" value="1"/>
</dbReference>
<feature type="signal peptide" evidence="1">
    <location>
        <begin position="1"/>
        <end position="23"/>
    </location>
</feature>
<accession>A0A8D4VPR9</accession>
<keyword evidence="4" id="KW-1185">Reference proteome</keyword>